<protein>
    <submittedName>
        <fullName evidence="1">Uncharacterized protein</fullName>
    </submittedName>
</protein>
<dbReference type="OrthoDB" id="7864340at2"/>
<dbReference type="EMBL" id="OMOJ01000002">
    <property type="protein sequence ID" value="SPF79673.1"/>
    <property type="molecule type" value="Genomic_DNA"/>
</dbReference>
<dbReference type="Proteomes" id="UP000244904">
    <property type="component" value="Unassembled WGS sequence"/>
</dbReference>
<organism evidence="1 2">
    <name type="scientific">Pseudoprimorskyibacter insulae</name>
    <dbReference type="NCBI Taxonomy" id="1695997"/>
    <lineage>
        <taxon>Bacteria</taxon>
        <taxon>Pseudomonadati</taxon>
        <taxon>Pseudomonadota</taxon>
        <taxon>Alphaproteobacteria</taxon>
        <taxon>Rhodobacterales</taxon>
        <taxon>Paracoccaceae</taxon>
        <taxon>Pseudoprimorskyibacter</taxon>
    </lineage>
</organism>
<proteinExistence type="predicted"/>
<name>A0A2R8AUF5_9RHOB</name>
<evidence type="ECO:0000313" key="1">
    <source>
        <dbReference type="EMBL" id="SPF79673.1"/>
    </source>
</evidence>
<reference evidence="2" key="1">
    <citation type="submission" date="2018-03" db="EMBL/GenBank/DDBJ databases">
        <authorList>
            <person name="Rodrigo-Torres L."/>
            <person name="Arahal R. D."/>
            <person name="Lucena T."/>
        </authorList>
    </citation>
    <scope>NUCLEOTIDE SEQUENCE [LARGE SCALE GENOMIC DNA]</scope>
    <source>
        <strain evidence="2">CECT 8871</strain>
    </source>
</reference>
<gene>
    <name evidence="1" type="ORF">PRI8871_01470</name>
</gene>
<accession>A0A2R8AUF5</accession>
<evidence type="ECO:0000313" key="2">
    <source>
        <dbReference type="Proteomes" id="UP000244904"/>
    </source>
</evidence>
<dbReference type="RefSeq" id="WP_108885524.1">
    <property type="nucleotide sequence ID" value="NZ_OMOJ01000002.1"/>
</dbReference>
<sequence>MQLGEITYNPSQGAFEALATHSTDTRCDRIACQFTAPLNTPLLVTIRALLKDARRQRKSTDIVMSRRKAACSSFAAVPVGSPM</sequence>
<dbReference type="AlphaFoldDB" id="A0A2R8AUF5"/>
<keyword evidence="2" id="KW-1185">Reference proteome</keyword>